<evidence type="ECO:0000256" key="1">
    <source>
        <dbReference type="ARBA" id="ARBA00004141"/>
    </source>
</evidence>
<evidence type="ECO:0000256" key="2">
    <source>
        <dbReference type="ARBA" id="ARBA00007193"/>
    </source>
</evidence>
<keyword evidence="10" id="KW-0325">Glycoprotein</keyword>
<keyword evidence="3 13" id="KW-0813">Transport</keyword>
<dbReference type="WBParaSite" id="HPLM_0002054901-mRNA-1">
    <property type="protein sequence ID" value="HPLM_0002054901-mRNA-1"/>
    <property type="gene ID" value="HPLM_0002054901"/>
</dbReference>
<accession>A0A0N4X857</accession>
<keyword evidence="15" id="KW-1185">Reference proteome</keyword>
<evidence type="ECO:0000256" key="8">
    <source>
        <dbReference type="ARBA" id="ARBA00023065"/>
    </source>
</evidence>
<evidence type="ECO:0000256" key="11">
    <source>
        <dbReference type="ARBA" id="ARBA00023201"/>
    </source>
</evidence>
<dbReference type="GO" id="GO:0005272">
    <property type="term" value="F:sodium channel activity"/>
    <property type="evidence" value="ECO:0007669"/>
    <property type="project" value="UniProtKB-KW"/>
</dbReference>
<keyword evidence="6" id="KW-1133">Transmembrane helix</keyword>
<dbReference type="InterPro" id="IPR001873">
    <property type="entry name" value="ENaC"/>
</dbReference>
<dbReference type="STRING" id="6290.A0A0N4X857"/>
<evidence type="ECO:0000256" key="12">
    <source>
        <dbReference type="ARBA" id="ARBA00023303"/>
    </source>
</evidence>
<comment type="similarity">
    <text evidence="2 13">Belongs to the amiloride-sensitive sodium channel (TC 1.A.6) family.</text>
</comment>
<keyword evidence="7" id="KW-0915">Sodium</keyword>
<keyword evidence="11 13" id="KW-0739">Sodium transport</keyword>
<evidence type="ECO:0000256" key="5">
    <source>
        <dbReference type="ARBA" id="ARBA00022692"/>
    </source>
</evidence>
<proteinExistence type="inferred from homology"/>
<evidence type="ECO:0000256" key="3">
    <source>
        <dbReference type="ARBA" id="ARBA00022448"/>
    </source>
</evidence>
<evidence type="ECO:0000256" key="6">
    <source>
        <dbReference type="ARBA" id="ARBA00022989"/>
    </source>
</evidence>
<sequence>MEDIQPMLTPQGLCFTVSPNMTVRRPGPETTLSLLLNLEVYEIIPGTVIDAGLSRYHQYCGRRDVGPFSSMQYSRAACQWVAATQEVEKVCGCRPVHSPYNQDYFRQEKAKNDIMNRLRSTKGLVQCTFSQEIECVAKYVALLDPVNSSIVCPEDCEEVSFSSVVFGGRLVASDLTSVLPGDWEDLKEAKVTEFQRAMNEIPNHRIPVVREVQSLANIAQEFAQLAIRVFTLMPNSSTVPCLAPGGVRDLERALIHLKAQEPMWERITTYFRRSLFHELKSTAATLGVVLKNDGTISGQVDYVAFSLLQLSVMETRTEHSFGLKNMDMETRKKVLDFVLPFVREMETCLMKIHDNVDRSLEIALDCRQIFLDRYSVLVDAQHVYTFGQALSDVVADYISYMNKVVAALRRFISVNRVKILDWHNFTIELKTFETLYRDGGVDNVEILELMKLRKLIVTDAQEYKYEGHILQITPLIAFYEDGLRARRNVLRRLGIKSTKPSSLSVVEGTINCLLKISAEIPLLKVLFNRFSSYFH</sequence>
<dbReference type="GO" id="GO:0016020">
    <property type="term" value="C:membrane"/>
    <property type="evidence" value="ECO:0007669"/>
    <property type="project" value="UniProtKB-SubCell"/>
</dbReference>
<keyword evidence="4 13" id="KW-0894">Sodium channel</keyword>
<keyword evidence="12 13" id="KW-0407">Ion channel</keyword>
<dbReference type="EMBL" id="UZAF01022321">
    <property type="protein sequence ID" value="VDO84518.1"/>
    <property type="molecule type" value="Genomic_DNA"/>
</dbReference>
<evidence type="ECO:0000256" key="13">
    <source>
        <dbReference type="RuleBase" id="RU000679"/>
    </source>
</evidence>
<dbReference type="AlphaFoldDB" id="A0A0N4X857"/>
<evidence type="ECO:0000256" key="10">
    <source>
        <dbReference type="ARBA" id="ARBA00023180"/>
    </source>
</evidence>
<evidence type="ECO:0000256" key="4">
    <source>
        <dbReference type="ARBA" id="ARBA00022461"/>
    </source>
</evidence>
<reference evidence="16" key="1">
    <citation type="submission" date="2017-02" db="UniProtKB">
        <authorList>
            <consortium name="WormBaseParasite"/>
        </authorList>
    </citation>
    <scope>IDENTIFICATION</scope>
</reference>
<evidence type="ECO:0000256" key="7">
    <source>
        <dbReference type="ARBA" id="ARBA00023053"/>
    </source>
</evidence>
<comment type="subcellular location">
    <subcellularLocation>
        <location evidence="1">Membrane</location>
        <topology evidence="1">Multi-pass membrane protein</topology>
    </subcellularLocation>
</comment>
<protein>
    <submittedName>
        <fullName evidence="16">Dynein heavy chain 2, axonemal</fullName>
    </submittedName>
</protein>
<name>A0A0N4X857_HAEPC</name>
<dbReference type="Proteomes" id="UP000268014">
    <property type="component" value="Unassembled WGS sequence"/>
</dbReference>
<reference evidence="14 15" key="2">
    <citation type="submission" date="2018-11" db="EMBL/GenBank/DDBJ databases">
        <authorList>
            <consortium name="Pathogen Informatics"/>
        </authorList>
    </citation>
    <scope>NUCLEOTIDE SEQUENCE [LARGE SCALE GENOMIC DNA]</scope>
    <source>
        <strain evidence="14 15">MHpl1</strain>
    </source>
</reference>
<evidence type="ECO:0000313" key="15">
    <source>
        <dbReference type="Proteomes" id="UP000268014"/>
    </source>
</evidence>
<evidence type="ECO:0000313" key="14">
    <source>
        <dbReference type="EMBL" id="VDO84518.1"/>
    </source>
</evidence>
<keyword evidence="9" id="KW-0472">Membrane</keyword>
<keyword evidence="5 13" id="KW-0812">Transmembrane</keyword>
<dbReference type="OrthoDB" id="5874059at2759"/>
<dbReference type="Pfam" id="PF00858">
    <property type="entry name" value="ASC"/>
    <property type="match status" value="1"/>
</dbReference>
<organism evidence="16">
    <name type="scientific">Haemonchus placei</name>
    <name type="common">Barber's pole worm</name>
    <dbReference type="NCBI Taxonomy" id="6290"/>
    <lineage>
        <taxon>Eukaryota</taxon>
        <taxon>Metazoa</taxon>
        <taxon>Ecdysozoa</taxon>
        <taxon>Nematoda</taxon>
        <taxon>Chromadorea</taxon>
        <taxon>Rhabditida</taxon>
        <taxon>Rhabditina</taxon>
        <taxon>Rhabditomorpha</taxon>
        <taxon>Strongyloidea</taxon>
        <taxon>Trichostrongylidae</taxon>
        <taxon>Haemonchus</taxon>
    </lineage>
</organism>
<evidence type="ECO:0000313" key="16">
    <source>
        <dbReference type="WBParaSite" id="HPLM_0002054901-mRNA-1"/>
    </source>
</evidence>
<keyword evidence="8 13" id="KW-0406">Ion transport</keyword>
<gene>
    <name evidence="14" type="ORF">HPLM_LOCUS20541</name>
</gene>
<evidence type="ECO:0000256" key="9">
    <source>
        <dbReference type="ARBA" id="ARBA00023136"/>
    </source>
</evidence>